<evidence type="ECO:0000256" key="4">
    <source>
        <dbReference type="ARBA" id="ARBA00022737"/>
    </source>
</evidence>
<reference evidence="12 13" key="1">
    <citation type="journal article" date="2016" name="Nat. Commun.">
        <title>Thousands of microbial genomes shed light on interconnected biogeochemical processes in an aquifer system.</title>
        <authorList>
            <person name="Anantharaman K."/>
            <person name="Brown C.T."/>
            <person name="Hug L.A."/>
            <person name="Sharon I."/>
            <person name="Castelle C.J."/>
            <person name="Probst A.J."/>
            <person name="Thomas B.C."/>
            <person name="Singh A."/>
            <person name="Wilkins M.J."/>
            <person name="Karaoz U."/>
            <person name="Brodie E.L."/>
            <person name="Williams K.H."/>
            <person name="Hubbard S.S."/>
            <person name="Banfield J.F."/>
        </authorList>
    </citation>
    <scope>NUCLEOTIDE SEQUENCE [LARGE SCALE GENOMIC DNA]</scope>
</reference>
<dbReference type="InterPro" id="IPR032859">
    <property type="entry name" value="KH_dom-like"/>
</dbReference>
<dbReference type="InterPro" id="IPR006073">
    <property type="entry name" value="GTP-bd"/>
</dbReference>
<dbReference type="Gene3D" id="3.30.300.20">
    <property type="match status" value="1"/>
</dbReference>
<evidence type="ECO:0000256" key="10">
    <source>
        <dbReference type="RuleBase" id="RU004481"/>
    </source>
</evidence>
<feature type="binding site" evidence="8">
    <location>
        <begin position="297"/>
        <end position="300"/>
    </location>
    <ligand>
        <name>GTP</name>
        <dbReference type="ChEBI" id="CHEBI:37565"/>
        <label>2</label>
    </ligand>
</feature>
<dbReference type="InterPro" id="IPR016484">
    <property type="entry name" value="GTPase_Der"/>
</dbReference>
<dbReference type="PROSITE" id="PS51712">
    <property type="entry name" value="G_ENGA"/>
    <property type="match status" value="2"/>
</dbReference>
<evidence type="ECO:0000256" key="8">
    <source>
        <dbReference type="HAMAP-Rule" id="MF_00195"/>
    </source>
</evidence>
<dbReference type="SUPFAM" id="SSF52540">
    <property type="entry name" value="P-loop containing nucleoside triphosphate hydrolases"/>
    <property type="match status" value="2"/>
</dbReference>
<accession>A0A1F6GD32</accession>
<dbReference type="Pfam" id="PF01926">
    <property type="entry name" value="MMR_HSR1"/>
    <property type="match status" value="2"/>
</dbReference>
<protein>
    <recommendedName>
        <fullName evidence="2 8">GTPase Der</fullName>
    </recommendedName>
    <alternativeName>
        <fullName evidence="7 8">GTP-binding protein EngA</fullName>
    </alternativeName>
</protein>
<keyword evidence="3 8" id="KW-0690">Ribosome biogenesis</keyword>
<dbReference type="NCBIfam" id="TIGR03594">
    <property type="entry name" value="GTPase_EngA"/>
    <property type="match status" value="1"/>
</dbReference>
<dbReference type="InterPro" id="IPR027417">
    <property type="entry name" value="P-loop_NTPase"/>
</dbReference>
<evidence type="ECO:0000256" key="2">
    <source>
        <dbReference type="ARBA" id="ARBA00020953"/>
    </source>
</evidence>
<evidence type="ECO:0000259" key="11">
    <source>
        <dbReference type="PROSITE" id="PS51712"/>
    </source>
</evidence>
<dbReference type="Proteomes" id="UP000178449">
    <property type="component" value="Unassembled WGS sequence"/>
</dbReference>
<dbReference type="STRING" id="1817772.A2527_11900"/>
<sequence length="453" mass="51481">MKLIALVGKPNVGKSTLFNRLVGRRQAIVGAEPGVTRDRNISLVQKKGLRYLLMDTGGFEPEAEEGIETKMREQSRLAVEEAEIILFVLDRQSGLTEQDREIYQYLRSSQKPLYLLVNKTDGDSHEADLGEFYELGAADLFAVSGEHGRGLGDLLERLAEDHPDLIFEEDEDARPEEIMSIALLGRPNAGKSSLANAILGENRLIVHHEAGTTRDPVDQEFRFQGNNLRLIDTAGLKRKARVSQQVDHYSMVGSIRSIERCDIGLLVIDATAGVVEQDARIAGYIVERGRGLVVVVNKWDLIEKDSKTLKKMEQEIRDQLNFIDWAPILFVSALNNQRVPKLLEKALEVYEQYCKRVKTADLNRILEEVTLRHNPPGKRGRRTKIYYGTQVSIRPPSFVFHTNDPTSINQSYHRFMSNQLRQYFGFEGTPIHLFWRDRSGNKKNEDPKSEPKK</sequence>
<name>A0A1F6GD32_9PROT</name>
<dbReference type="InterPro" id="IPR031166">
    <property type="entry name" value="G_ENGA"/>
</dbReference>
<feature type="domain" description="EngA-type G" evidence="11">
    <location>
        <begin position="179"/>
        <end position="354"/>
    </location>
</feature>
<keyword evidence="4 10" id="KW-0677">Repeat</keyword>
<dbReference type="Gene3D" id="3.40.50.300">
    <property type="entry name" value="P-loop containing nucleotide triphosphate hydrolases"/>
    <property type="match status" value="2"/>
</dbReference>
<feature type="domain" description="EngA-type G" evidence="11">
    <location>
        <begin position="2"/>
        <end position="166"/>
    </location>
</feature>
<dbReference type="PANTHER" id="PTHR43834">
    <property type="entry name" value="GTPASE DER"/>
    <property type="match status" value="1"/>
</dbReference>
<dbReference type="GO" id="GO:0005525">
    <property type="term" value="F:GTP binding"/>
    <property type="evidence" value="ECO:0007669"/>
    <property type="project" value="UniProtKB-UniRule"/>
</dbReference>
<dbReference type="PRINTS" id="PR00326">
    <property type="entry name" value="GTP1OBG"/>
</dbReference>
<dbReference type="HAMAP" id="MF_00195">
    <property type="entry name" value="GTPase_Der"/>
    <property type="match status" value="1"/>
</dbReference>
<feature type="binding site" evidence="8">
    <location>
        <begin position="232"/>
        <end position="236"/>
    </location>
    <ligand>
        <name>GTP</name>
        <dbReference type="ChEBI" id="CHEBI:37565"/>
        <label>2</label>
    </ligand>
</feature>
<dbReference type="EMBL" id="MFNE01000019">
    <property type="protein sequence ID" value="OGG96020.1"/>
    <property type="molecule type" value="Genomic_DNA"/>
</dbReference>
<comment type="caution">
    <text evidence="12">The sequence shown here is derived from an EMBL/GenBank/DDBJ whole genome shotgun (WGS) entry which is preliminary data.</text>
</comment>
<dbReference type="FunFam" id="3.30.300.20:FF:000004">
    <property type="entry name" value="GTPase Der"/>
    <property type="match status" value="1"/>
</dbReference>
<organism evidence="12 13">
    <name type="scientific">Candidatus Lambdaproteobacteria bacterium RIFOXYD2_FULL_50_16</name>
    <dbReference type="NCBI Taxonomy" id="1817772"/>
    <lineage>
        <taxon>Bacteria</taxon>
        <taxon>Pseudomonadati</taxon>
        <taxon>Pseudomonadota</taxon>
        <taxon>Candidatus Lambdaproteobacteria</taxon>
    </lineage>
</organism>
<keyword evidence="5 8" id="KW-0547">Nucleotide-binding</keyword>
<evidence type="ECO:0000256" key="7">
    <source>
        <dbReference type="ARBA" id="ARBA00032345"/>
    </source>
</evidence>
<dbReference type="NCBIfam" id="TIGR00231">
    <property type="entry name" value="small_GTP"/>
    <property type="match status" value="2"/>
</dbReference>
<evidence type="ECO:0000256" key="3">
    <source>
        <dbReference type="ARBA" id="ARBA00022517"/>
    </source>
</evidence>
<dbReference type="Pfam" id="PF14714">
    <property type="entry name" value="KH_dom-like"/>
    <property type="match status" value="1"/>
</dbReference>
<evidence type="ECO:0000256" key="5">
    <source>
        <dbReference type="ARBA" id="ARBA00022741"/>
    </source>
</evidence>
<evidence type="ECO:0000313" key="13">
    <source>
        <dbReference type="Proteomes" id="UP000178449"/>
    </source>
</evidence>
<dbReference type="PANTHER" id="PTHR43834:SF6">
    <property type="entry name" value="GTPASE DER"/>
    <property type="match status" value="1"/>
</dbReference>
<dbReference type="InterPro" id="IPR005225">
    <property type="entry name" value="Small_GTP-bd"/>
</dbReference>
<evidence type="ECO:0000256" key="9">
    <source>
        <dbReference type="PROSITE-ProRule" id="PRU01049"/>
    </source>
</evidence>
<feature type="binding site" evidence="8">
    <location>
        <begin position="185"/>
        <end position="192"/>
    </location>
    <ligand>
        <name>GTP</name>
        <dbReference type="ChEBI" id="CHEBI:37565"/>
        <label>2</label>
    </ligand>
</feature>
<keyword evidence="6 8" id="KW-0342">GTP-binding</keyword>
<dbReference type="CDD" id="cd01895">
    <property type="entry name" value="EngA2"/>
    <property type="match status" value="1"/>
</dbReference>
<feature type="binding site" evidence="8">
    <location>
        <begin position="8"/>
        <end position="15"/>
    </location>
    <ligand>
        <name>GTP</name>
        <dbReference type="ChEBI" id="CHEBI:37565"/>
        <label>1</label>
    </ligand>
</feature>
<dbReference type="CDD" id="cd01894">
    <property type="entry name" value="EngA1"/>
    <property type="match status" value="1"/>
</dbReference>
<evidence type="ECO:0000256" key="1">
    <source>
        <dbReference type="ARBA" id="ARBA00008279"/>
    </source>
</evidence>
<comment type="similarity">
    <text evidence="1 8 9 10">Belongs to the TRAFAC class TrmE-Era-EngA-EngB-Septin-like GTPase superfamily. EngA (Der) GTPase family.</text>
</comment>
<dbReference type="FunFam" id="3.40.50.300:FF:000057">
    <property type="entry name" value="GTPase Der"/>
    <property type="match status" value="1"/>
</dbReference>
<dbReference type="PIRSF" id="PIRSF006485">
    <property type="entry name" value="GTP-binding_EngA"/>
    <property type="match status" value="1"/>
</dbReference>
<dbReference type="FunFam" id="3.40.50.300:FF:000040">
    <property type="entry name" value="GTPase Der"/>
    <property type="match status" value="1"/>
</dbReference>
<gene>
    <name evidence="8" type="primary">der</name>
    <name evidence="12" type="ORF">A2527_11900</name>
</gene>
<dbReference type="AlphaFoldDB" id="A0A1F6GD32"/>
<evidence type="ECO:0000256" key="6">
    <source>
        <dbReference type="ARBA" id="ARBA00023134"/>
    </source>
</evidence>
<dbReference type="InterPro" id="IPR015946">
    <property type="entry name" value="KH_dom-like_a/b"/>
</dbReference>
<comment type="function">
    <text evidence="8 10">GTPase that plays an essential role in the late steps of ribosome biogenesis.</text>
</comment>
<feature type="binding site" evidence="8">
    <location>
        <begin position="118"/>
        <end position="121"/>
    </location>
    <ligand>
        <name>GTP</name>
        <dbReference type="ChEBI" id="CHEBI:37565"/>
        <label>1</label>
    </ligand>
</feature>
<evidence type="ECO:0000313" key="12">
    <source>
        <dbReference type="EMBL" id="OGG96020.1"/>
    </source>
</evidence>
<dbReference type="GO" id="GO:0042254">
    <property type="term" value="P:ribosome biogenesis"/>
    <property type="evidence" value="ECO:0007669"/>
    <property type="project" value="UniProtKB-KW"/>
</dbReference>
<comment type="subunit">
    <text evidence="8">Associates with the 50S ribosomal subunit.</text>
</comment>
<feature type="binding site" evidence="8">
    <location>
        <begin position="55"/>
        <end position="59"/>
    </location>
    <ligand>
        <name>GTP</name>
        <dbReference type="ChEBI" id="CHEBI:37565"/>
        <label>1</label>
    </ligand>
</feature>
<proteinExistence type="inferred from homology"/>